<keyword evidence="1" id="KW-0732">Signal</keyword>
<proteinExistence type="predicted"/>
<keyword evidence="3" id="KW-1185">Reference proteome</keyword>
<evidence type="ECO:0000256" key="1">
    <source>
        <dbReference type="SAM" id="SignalP"/>
    </source>
</evidence>
<feature type="signal peptide" evidence="1">
    <location>
        <begin position="1"/>
        <end position="19"/>
    </location>
</feature>
<evidence type="ECO:0000313" key="3">
    <source>
        <dbReference type="Proteomes" id="UP000321204"/>
    </source>
</evidence>
<dbReference type="PROSITE" id="PS51257">
    <property type="entry name" value="PROKAR_LIPOPROTEIN"/>
    <property type="match status" value="1"/>
</dbReference>
<reference evidence="2 3" key="1">
    <citation type="journal article" date="2015" name="Int. J. Syst. Evol. Microbiol.">
        <title>Flavisolibacter ginsenosidimutans sp. nov., with ginsenoside-converting activity isolated from soil used for cultivating ginseng.</title>
        <authorList>
            <person name="Zhao Y."/>
            <person name="Liu Q."/>
            <person name="Kang M.S."/>
            <person name="Jin F."/>
            <person name="Yu H."/>
            <person name="Im W.T."/>
        </authorList>
    </citation>
    <scope>NUCLEOTIDE SEQUENCE [LARGE SCALE GENOMIC DNA]</scope>
    <source>
        <strain evidence="2 3">Gsoil 636</strain>
    </source>
</reference>
<gene>
    <name evidence="2" type="ORF">FSB75_12105</name>
</gene>
<evidence type="ECO:0000313" key="2">
    <source>
        <dbReference type="EMBL" id="QEC56604.1"/>
    </source>
</evidence>
<name>A0A5B8UIV4_9BACT</name>
<evidence type="ECO:0008006" key="4">
    <source>
        <dbReference type="Google" id="ProtNLM"/>
    </source>
</evidence>
<protein>
    <recommendedName>
        <fullName evidence="4">DUF4369 domain-containing protein</fullName>
    </recommendedName>
</protein>
<accession>A0A5B8UIV4</accession>
<dbReference type="KEGG" id="fgg:FSB75_12105"/>
<dbReference type="Proteomes" id="UP000321204">
    <property type="component" value="Chromosome"/>
</dbReference>
<sequence>MKKIQFNLAAKVFMQFAMSGVILFGCFIADAQKAPANAFFSLVNVGHKTKHQVLYTEGWAMVFYGADTLMGNAECNGNTVLLKHQGDSVQQKFIMADENLKGMQLFIDSSILSFVKMENSTKLHRLLFDAYGLKIYDDVLSSKIDPDNINYSELLFAFNGKTYPAVTFWTTSTKRSMIEILNNIFRLSLQPKDFKNKEAVMAALLSYDHRIFSPKN</sequence>
<organism evidence="2 3">
    <name type="scientific">Flavisolibacter ginsenosidimutans</name>
    <dbReference type="NCBI Taxonomy" id="661481"/>
    <lineage>
        <taxon>Bacteria</taxon>
        <taxon>Pseudomonadati</taxon>
        <taxon>Bacteroidota</taxon>
        <taxon>Chitinophagia</taxon>
        <taxon>Chitinophagales</taxon>
        <taxon>Chitinophagaceae</taxon>
        <taxon>Flavisolibacter</taxon>
    </lineage>
</organism>
<feature type="chain" id="PRO_5022948297" description="DUF4369 domain-containing protein" evidence="1">
    <location>
        <begin position="20"/>
        <end position="216"/>
    </location>
</feature>
<dbReference type="EMBL" id="CP042433">
    <property type="protein sequence ID" value="QEC56604.1"/>
    <property type="molecule type" value="Genomic_DNA"/>
</dbReference>
<dbReference type="RefSeq" id="WP_146787669.1">
    <property type="nucleotide sequence ID" value="NZ_BAABIO010000005.1"/>
</dbReference>
<dbReference type="AlphaFoldDB" id="A0A5B8UIV4"/>